<dbReference type="InterPro" id="IPR027417">
    <property type="entry name" value="P-loop_NTPase"/>
</dbReference>
<keyword evidence="8" id="KW-1185">Reference proteome</keyword>
<accession>A0A4U6XH66</accession>
<dbReference type="SMART" id="SM00487">
    <property type="entry name" value="DEXDc"/>
    <property type="match status" value="1"/>
</dbReference>
<dbReference type="OrthoDB" id="448448at2759"/>
<dbReference type="Proteomes" id="UP000310108">
    <property type="component" value="Unassembled WGS sequence"/>
</dbReference>
<proteinExistence type="predicted"/>
<reference evidence="7 8" key="1">
    <citation type="journal article" date="2019" name="PLoS ONE">
        <title>Comparative genome analysis indicates high evolutionary potential of pathogenicity genes in Colletotrichum tanaceti.</title>
        <authorList>
            <person name="Lelwala R.V."/>
            <person name="Korhonen P.K."/>
            <person name="Young N.D."/>
            <person name="Scott J.B."/>
            <person name="Ades P.A."/>
            <person name="Gasser R.B."/>
            <person name="Taylor P.W.J."/>
        </authorList>
    </citation>
    <scope>NUCLEOTIDE SEQUENCE [LARGE SCALE GENOMIC DNA]</scope>
    <source>
        <strain evidence="7">BRIP57314</strain>
    </source>
</reference>
<dbReference type="PROSITE" id="PS51192">
    <property type="entry name" value="HELICASE_ATP_BIND_1"/>
    <property type="match status" value="1"/>
</dbReference>
<sequence length="730" mass="81872">MCTTHCNLDITVYGPFSEFEEIGNWFQEYDVYLQDPVHCHLDAPYANPHKLSSDDLSCCPMLSQVVSQSSDQGCLQDITDRIDMLDMLNSRSDLDEADQPTVIATELKRHQKQALTFMLRRERGWGFQDGQSDIWGVVDTTQRRSFVNFVSESHQTDEPPQFFGGIIADPMGLGKTLTMIALVATDLADQKSVVNTAATTEGKHPSGATLIIILPPPGGLQCRRHHGKTRLTDLRDIDGYNVVLTTYHTVSAEWKDGKDAENSALFGVCWRRIILDEAHYIRNEHSRMARAVCALDSVSRWAVTGTPIQNRLSDLATIVKFIGAYPYTDTRQFETDLSRLWKSGQDEKAVQRLKYLSACLILRRSEGTITLPPRHDKLYAVDFTSEEKAAYEGMRQQAIARIDEALQEDDGFATAKIAVYHNILQRIESLRLFCNLGLGYHSRHSKKMSSSDEGSHDWAEIAQQLFNLQVQKEPLVCLGCSSTLELTETILDESLETKPRAQFFRCMKFACGDCSKRLGRANRSMTCGHKPSCPTAPVSLNNRTLEELPDSVPSGRSWQSGMPSKVKALVADIKRLSPEVKCIVFSTWRMTLDVVEEALNQAGKTTVRFDGSVLQKDRHSVVERFRKDTGVSIMLLTLSCGAVGLTLTVASRVYLMEPHWNPNLEEQALARVHRIGQIREVTTVRLYMRDSFEEQVMEVQKTKKQLAGLLLSPHDGSQTDDSLSGLQVSG</sequence>
<name>A0A4U6XH66_9PEZI</name>
<dbReference type="GO" id="GO:0005634">
    <property type="term" value="C:nucleus"/>
    <property type="evidence" value="ECO:0007669"/>
    <property type="project" value="TreeGrafter"/>
</dbReference>
<keyword evidence="3" id="KW-0067">ATP-binding</keyword>
<keyword evidence="2" id="KW-0378">Hydrolase</keyword>
<dbReference type="SUPFAM" id="SSF52540">
    <property type="entry name" value="P-loop containing nucleoside triphosphate hydrolases"/>
    <property type="match status" value="2"/>
</dbReference>
<dbReference type="GO" id="GO:0008094">
    <property type="term" value="F:ATP-dependent activity, acting on DNA"/>
    <property type="evidence" value="ECO:0007669"/>
    <property type="project" value="TreeGrafter"/>
</dbReference>
<dbReference type="InterPro" id="IPR050628">
    <property type="entry name" value="SNF2_RAD54_helicase_TF"/>
</dbReference>
<dbReference type="InterPro" id="IPR049730">
    <property type="entry name" value="SNF2/RAD54-like_C"/>
</dbReference>
<evidence type="ECO:0000259" key="5">
    <source>
        <dbReference type="PROSITE" id="PS51192"/>
    </source>
</evidence>
<dbReference type="PANTHER" id="PTHR45626:SF22">
    <property type="entry name" value="DNA REPAIR PROTEIN RAD5"/>
    <property type="match status" value="1"/>
</dbReference>
<dbReference type="STRING" id="1306861.A0A4U6XH66"/>
<dbReference type="Pfam" id="PF00176">
    <property type="entry name" value="SNF2-rel_dom"/>
    <property type="match status" value="2"/>
</dbReference>
<feature type="domain" description="Helicase C-terminal" evidence="6">
    <location>
        <begin position="572"/>
        <end position="717"/>
    </location>
</feature>
<dbReference type="PROSITE" id="PS51194">
    <property type="entry name" value="HELICASE_CTER"/>
    <property type="match status" value="1"/>
</dbReference>
<dbReference type="Gene3D" id="3.40.50.300">
    <property type="entry name" value="P-loop containing nucleotide triphosphate hydrolases"/>
    <property type="match status" value="1"/>
</dbReference>
<dbReference type="Gene3D" id="3.40.50.10810">
    <property type="entry name" value="Tandem AAA-ATPase domain"/>
    <property type="match status" value="1"/>
</dbReference>
<dbReference type="GO" id="GO:0006281">
    <property type="term" value="P:DNA repair"/>
    <property type="evidence" value="ECO:0007669"/>
    <property type="project" value="TreeGrafter"/>
</dbReference>
<evidence type="ECO:0000313" key="8">
    <source>
        <dbReference type="Proteomes" id="UP000310108"/>
    </source>
</evidence>
<feature type="domain" description="Helicase ATP-binding" evidence="5">
    <location>
        <begin position="156"/>
        <end position="325"/>
    </location>
</feature>
<dbReference type="CDD" id="cd18008">
    <property type="entry name" value="DEXDc_SHPRH-like"/>
    <property type="match status" value="1"/>
</dbReference>
<dbReference type="AlphaFoldDB" id="A0A4U6XH66"/>
<feature type="region of interest" description="Disordered" evidence="4">
    <location>
        <begin position="711"/>
        <end position="730"/>
    </location>
</feature>
<dbReference type="InterPro" id="IPR001650">
    <property type="entry name" value="Helicase_C-like"/>
</dbReference>
<comment type="caution">
    <text evidence="7">The sequence shown here is derived from an EMBL/GenBank/DDBJ whole genome shotgun (WGS) entry which is preliminary data.</text>
</comment>
<evidence type="ECO:0000256" key="3">
    <source>
        <dbReference type="ARBA" id="ARBA00022840"/>
    </source>
</evidence>
<evidence type="ECO:0000256" key="2">
    <source>
        <dbReference type="ARBA" id="ARBA00022801"/>
    </source>
</evidence>
<evidence type="ECO:0000259" key="6">
    <source>
        <dbReference type="PROSITE" id="PS51194"/>
    </source>
</evidence>
<organism evidence="7 8">
    <name type="scientific">Colletotrichum tanaceti</name>
    <dbReference type="NCBI Taxonomy" id="1306861"/>
    <lineage>
        <taxon>Eukaryota</taxon>
        <taxon>Fungi</taxon>
        <taxon>Dikarya</taxon>
        <taxon>Ascomycota</taxon>
        <taxon>Pezizomycotina</taxon>
        <taxon>Sordariomycetes</taxon>
        <taxon>Hypocreomycetidae</taxon>
        <taxon>Glomerellales</taxon>
        <taxon>Glomerellaceae</taxon>
        <taxon>Colletotrichum</taxon>
        <taxon>Colletotrichum destructivum species complex</taxon>
    </lineage>
</organism>
<evidence type="ECO:0000256" key="1">
    <source>
        <dbReference type="ARBA" id="ARBA00022741"/>
    </source>
</evidence>
<evidence type="ECO:0000313" key="7">
    <source>
        <dbReference type="EMBL" id="TKW54759.1"/>
    </source>
</evidence>
<dbReference type="SMART" id="SM00490">
    <property type="entry name" value="HELICc"/>
    <property type="match status" value="1"/>
</dbReference>
<gene>
    <name evidence="7" type="ORF">CTA1_12192</name>
</gene>
<dbReference type="InterPro" id="IPR000330">
    <property type="entry name" value="SNF2_N"/>
</dbReference>
<keyword evidence="1" id="KW-0547">Nucleotide-binding</keyword>
<dbReference type="PANTHER" id="PTHR45626">
    <property type="entry name" value="TRANSCRIPTION TERMINATION FACTOR 2-RELATED"/>
    <property type="match status" value="1"/>
</dbReference>
<dbReference type="GO" id="GO:0016787">
    <property type="term" value="F:hydrolase activity"/>
    <property type="evidence" value="ECO:0007669"/>
    <property type="project" value="UniProtKB-KW"/>
</dbReference>
<dbReference type="GO" id="GO:0005524">
    <property type="term" value="F:ATP binding"/>
    <property type="evidence" value="ECO:0007669"/>
    <property type="project" value="UniProtKB-KW"/>
</dbReference>
<feature type="compositionally biased region" description="Polar residues" evidence="4">
    <location>
        <begin position="715"/>
        <end position="730"/>
    </location>
</feature>
<dbReference type="InterPro" id="IPR038718">
    <property type="entry name" value="SNF2-like_sf"/>
</dbReference>
<dbReference type="CDD" id="cd18793">
    <property type="entry name" value="SF2_C_SNF"/>
    <property type="match status" value="1"/>
</dbReference>
<dbReference type="InterPro" id="IPR014001">
    <property type="entry name" value="Helicase_ATP-bd"/>
</dbReference>
<dbReference type="EMBL" id="PJEX01000123">
    <property type="protein sequence ID" value="TKW54759.1"/>
    <property type="molecule type" value="Genomic_DNA"/>
</dbReference>
<evidence type="ECO:0000256" key="4">
    <source>
        <dbReference type="SAM" id="MobiDB-lite"/>
    </source>
</evidence>
<protein>
    <submittedName>
        <fullName evidence="7">Putative matrix-associated actin-dependent regulator of chromatin subfamily</fullName>
    </submittedName>
</protein>
<dbReference type="Pfam" id="PF00271">
    <property type="entry name" value="Helicase_C"/>
    <property type="match status" value="1"/>
</dbReference>